<feature type="domain" description="TNase-like" evidence="3">
    <location>
        <begin position="30"/>
        <end position="162"/>
    </location>
</feature>
<reference evidence="5" key="1">
    <citation type="journal article" date="2019" name="Int. J. Syst. Evol. Microbiol.">
        <title>The Global Catalogue of Microorganisms (GCM) 10K type strain sequencing project: providing services to taxonomists for standard genome sequencing and annotation.</title>
        <authorList>
            <consortium name="The Broad Institute Genomics Platform"/>
            <consortium name="The Broad Institute Genome Sequencing Center for Infectious Disease"/>
            <person name="Wu L."/>
            <person name="Ma J."/>
        </authorList>
    </citation>
    <scope>NUCLEOTIDE SEQUENCE [LARGE SCALE GENOMIC DNA]</scope>
    <source>
        <strain evidence="5">CGMCC 1.3685</strain>
    </source>
</reference>
<dbReference type="Gene3D" id="2.40.50.90">
    <property type="match status" value="1"/>
</dbReference>
<dbReference type="RefSeq" id="WP_188685528.1">
    <property type="nucleotide sequence ID" value="NZ_BMKX01000004.1"/>
</dbReference>
<dbReference type="PROSITE" id="PS01284">
    <property type="entry name" value="TNASE_2"/>
    <property type="match status" value="1"/>
</dbReference>
<feature type="region of interest" description="Disordered" evidence="1">
    <location>
        <begin position="266"/>
        <end position="363"/>
    </location>
</feature>
<keyword evidence="5" id="KW-1185">Reference proteome</keyword>
<dbReference type="EMBL" id="BMKX01000004">
    <property type="protein sequence ID" value="GGJ61597.1"/>
    <property type="molecule type" value="Genomic_DNA"/>
</dbReference>
<feature type="compositionally biased region" description="Basic and acidic residues" evidence="1">
    <location>
        <begin position="266"/>
        <end position="313"/>
    </location>
</feature>
<dbReference type="Pfam" id="PF00565">
    <property type="entry name" value="SNase"/>
    <property type="match status" value="1"/>
</dbReference>
<evidence type="ECO:0000313" key="5">
    <source>
        <dbReference type="Proteomes" id="UP000606115"/>
    </source>
</evidence>
<dbReference type="PROSITE" id="PS01123">
    <property type="entry name" value="TNASE_1"/>
    <property type="match status" value="1"/>
</dbReference>
<sequence>MSTKKLTWLSVGLTAALTLGATGCSILPGNDSNGTVVKVVDGDTVDIRIAGEDTRVRLLNIDTPETVDPNKSVECMGPEASEHLKSLLAPGDKVDLEYDIERTDKYGRTLAGVYKDKSLVNADIAAAGLGIAVKYEPNVRFYDEVLQAQNEAAAKATGLFDPSAACTIPAQLEEATQAFEQLGEAPAESVKEAESLAGEAAAAIALGHGAKSALSKITPDMHPVTYALLTTHFKKHISKLDSSVLHANQVEQAHLDTKTALIKAEEKRKDEERKKKEAAKKKAAEAKRQAQLKQQREVAEQKAAERRRIEQQSKPRQKVPTYQAPKVQKPRTQAPKPRTKSVPRNYTGPRCYAPGGKSWKPCP</sequence>
<evidence type="ECO:0000256" key="1">
    <source>
        <dbReference type="SAM" id="MobiDB-lite"/>
    </source>
</evidence>
<dbReference type="GeneID" id="303304407"/>
<evidence type="ECO:0000313" key="4">
    <source>
        <dbReference type="EMBL" id="GGJ61597.1"/>
    </source>
</evidence>
<dbReference type="Proteomes" id="UP000606115">
    <property type="component" value="Unassembled WGS sequence"/>
</dbReference>
<dbReference type="SUPFAM" id="SSF50199">
    <property type="entry name" value="Staphylococcal nuclease"/>
    <property type="match status" value="1"/>
</dbReference>
<dbReference type="SMART" id="SM00318">
    <property type="entry name" value="SNc"/>
    <property type="match status" value="1"/>
</dbReference>
<dbReference type="InterPro" id="IPR016071">
    <property type="entry name" value="Staphylococal_nuclease_OB-fold"/>
</dbReference>
<accession>A0ABQ2DKK6</accession>
<dbReference type="PROSITE" id="PS50830">
    <property type="entry name" value="TNASE_3"/>
    <property type="match status" value="1"/>
</dbReference>
<dbReference type="InterPro" id="IPR035437">
    <property type="entry name" value="SNase_OB-fold_sf"/>
</dbReference>
<protein>
    <recommendedName>
        <fullName evidence="3">TNase-like domain-containing protein</fullName>
    </recommendedName>
</protein>
<feature type="chain" id="PRO_5046142769" description="TNase-like domain-containing protein" evidence="2">
    <location>
        <begin position="22"/>
        <end position="363"/>
    </location>
</feature>
<evidence type="ECO:0000259" key="3">
    <source>
        <dbReference type="PROSITE" id="PS50830"/>
    </source>
</evidence>
<keyword evidence="2" id="KW-0732">Signal</keyword>
<feature type="signal peptide" evidence="2">
    <location>
        <begin position="1"/>
        <end position="21"/>
    </location>
</feature>
<dbReference type="PROSITE" id="PS51257">
    <property type="entry name" value="PROKAR_LIPOPROTEIN"/>
    <property type="match status" value="1"/>
</dbReference>
<organism evidence="4 5">
    <name type="scientific">Glutamicibacter ardleyensis</name>
    <dbReference type="NCBI Taxonomy" id="225894"/>
    <lineage>
        <taxon>Bacteria</taxon>
        <taxon>Bacillati</taxon>
        <taxon>Actinomycetota</taxon>
        <taxon>Actinomycetes</taxon>
        <taxon>Micrococcales</taxon>
        <taxon>Micrococcaceae</taxon>
        <taxon>Glutamicibacter</taxon>
    </lineage>
</organism>
<name>A0ABQ2DKK6_9MICC</name>
<comment type="caution">
    <text evidence="4">The sequence shown here is derived from an EMBL/GenBank/DDBJ whole genome shotgun (WGS) entry which is preliminary data.</text>
</comment>
<dbReference type="InterPro" id="IPR002071">
    <property type="entry name" value="Thermonucl_AS"/>
</dbReference>
<evidence type="ECO:0000256" key="2">
    <source>
        <dbReference type="SAM" id="SignalP"/>
    </source>
</evidence>
<gene>
    <name evidence="4" type="ORF">GCM10007173_20510</name>
</gene>
<proteinExistence type="predicted"/>